<organism evidence="2 3">
    <name type="scientific">Ciona intestinalis</name>
    <name type="common">Transparent sea squirt</name>
    <name type="synonym">Ascidia intestinalis</name>
    <dbReference type="NCBI Taxonomy" id="7719"/>
    <lineage>
        <taxon>Eukaryota</taxon>
        <taxon>Metazoa</taxon>
        <taxon>Chordata</taxon>
        <taxon>Tunicata</taxon>
        <taxon>Ascidiacea</taxon>
        <taxon>Phlebobranchia</taxon>
        <taxon>Cionidae</taxon>
        <taxon>Ciona</taxon>
    </lineage>
</organism>
<reference evidence="2" key="3">
    <citation type="submission" date="2025-09" db="UniProtKB">
        <authorList>
            <consortium name="Ensembl"/>
        </authorList>
    </citation>
    <scope>IDENTIFICATION</scope>
</reference>
<accession>H2XZH2</accession>
<protein>
    <submittedName>
        <fullName evidence="2">Uncharacterized protein</fullName>
    </submittedName>
</protein>
<dbReference type="STRING" id="7719.ENSCINP00000035056"/>
<sequence length="321" mass="36567">GTFHLQSDNLRYEYFCERVRSLFGEDIKSQDLKAIHRKISTNPDARIDWSEVFGYFQAENDIQESGSDEISVFTVSKRKTIGEAAGDKKRRDTIQCVIYSPEFDIYVTASQKGALSLYNGKLRLQNCIDINESAWMTSCQYLPKLRKVIATTERSIIIWDHRAKGQNQSNIHVIKPLEHSPQCMCLVECADEHSDALLIGDDAGYINLIHLTHNDFVIKTSNDQPRVVKYNLIDPTTLTIPIVRRKFHQDWVLQVKYLPDLKSFASCSPGDRTSFVIASMKRMHDTSSVSELSIPRGVNAFCYSEKSNIFATGKFCSHKIV</sequence>
<evidence type="ECO:0000313" key="3">
    <source>
        <dbReference type="Proteomes" id="UP000008144"/>
    </source>
</evidence>
<dbReference type="InterPro" id="IPR051242">
    <property type="entry name" value="WD-EF-hand_domain"/>
</dbReference>
<proteinExistence type="predicted"/>
<dbReference type="InParanoid" id="H2XZH2"/>
<dbReference type="Gene3D" id="2.130.10.10">
    <property type="entry name" value="YVTN repeat-like/Quinoprotein amine dehydrogenase"/>
    <property type="match status" value="1"/>
</dbReference>
<keyword evidence="1" id="KW-0677">Repeat</keyword>
<dbReference type="HOGENOM" id="CLU_867506_0_0_1"/>
<reference evidence="3" key="1">
    <citation type="journal article" date="2002" name="Science">
        <title>The draft genome of Ciona intestinalis: insights into chordate and vertebrate origins.</title>
        <authorList>
            <person name="Dehal P."/>
            <person name="Satou Y."/>
            <person name="Campbell R.K."/>
            <person name="Chapman J."/>
            <person name="Degnan B."/>
            <person name="De Tomaso A."/>
            <person name="Davidson B."/>
            <person name="Di Gregorio A."/>
            <person name="Gelpke M."/>
            <person name="Goodstein D.M."/>
            <person name="Harafuji N."/>
            <person name="Hastings K.E."/>
            <person name="Ho I."/>
            <person name="Hotta K."/>
            <person name="Huang W."/>
            <person name="Kawashima T."/>
            <person name="Lemaire P."/>
            <person name="Martinez D."/>
            <person name="Meinertzhagen I.A."/>
            <person name="Necula S."/>
            <person name="Nonaka M."/>
            <person name="Putnam N."/>
            <person name="Rash S."/>
            <person name="Saiga H."/>
            <person name="Satake M."/>
            <person name="Terry A."/>
            <person name="Yamada L."/>
            <person name="Wang H.G."/>
            <person name="Awazu S."/>
            <person name="Azumi K."/>
            <person name="Boore J."/>
            <person name="Branno M."/>
            <person name="Chin-Bow S."/>
            <person name="DeSantis R."/>
            <person name="Doyle S."/>
            <person name="Francino P."/>
            <person name="Keys D.N."/>
            <person name="Haga S."/>
            <person name="Hayashi H."/>
            <person name="Hino K."/>
            <person name="Imai K.S."/>
            <person name="Inaba K."/>
            <person name="Kano S."/>
            <person name="Kobayashi K."/>
            <person name="Kobayashi M."/>
            <person name="Lee B.I."/>
            <person name="Makabe K.W."/>
            <person name="Manohar C."/>
            <person name="Matassi G."/>
            <person name="Medina M."/>
            <person name="Mochizuki Y."/>
            <person name="Mount S."/>
            <person name="Morishita T."/>
            <person name="Miura S."/>
            <person name="Nakayama A."/>
            <person name="Nishizaka S."/>
            <person name="Nomoto H."/>
            <person name="Ohta F."/>
            <person name="Oishi K."/>
            <person name="Rigoutsos I."/>
            <person name="Sano M."/>
            <person name="Sasaki A."/>
            <person name="Sasakura Y."/>
            <person name="Shoguchi E."/>
            <person name="Shin-i T."/>
            <person name="Spagnuolo A."/>
            <person name="Stainier D."/>
            <person name="Suzuki M.M."/>
            <person name="Tassy O."/>
            <person name="Takatori N."/>
            <person name="Tokuoka M."/>
            <person name="Yagi K."/>
            <person name="Yoshizaki F."/>
            <person name="Wada S."/>
            <person name="Zhang C."/>
            <person name="Hyatt P.D."/>
            <person name="Larimer F."/>
            <person name="Detter C."/>
            <person name="Doggett N."/>
            <person name="Glavina T."/>
            <person name="Hawkins T."/>
            <person name="Richardson P."/>
            <person name="Lucas S."/>
            <person name="Kohara Y."/>
            <person name="Levine M."/>
            <person name="Satoh N."/>
            <person name="Rokhsar D.S."/>
        </authorList>
    </citation>
    <scope>NUCLEOTIDE SEQUENCE [LARGE SCALE GENOMIC DNA]</scope>
</reference>
<name>H2XZH2_CIOIN</name>
<dbReference type="OMA" id="MDTSWIT"/>
<keyword evidence="3" id="KW-1185">Reference proteome</keyword>
<dbReference type="AlphaFoldDB" id="H2XZH2"/>
<dbReference type="Ensembl" id="ENSCINT00000031465.1">
    <property type="protein sequence ID" value="ENSCINP00000035056.1"/>
    <property type="gene ID" value="ENSCING00000018463.1"/>
</dbReference>
<dbReference type="SUPFAM" id="SSF50978">
    <property type="entry name" value="WD40 repeat-like"/>
    <property type="match status" value="1"/>
</dbReference>
<dbReference type="Proteomes" id="UP000008144">
    <property type="component" value="Unassembled WGS sequence"/>
</dbReference>
<evidence type="ECO:0000313" key="2">
    <source>
        <dbReference type="Ensembl" id="ENSCINP00000035056.1"/>
    </source>
</evidence>
<dbReference type="InterPro" id="IPR036322">
    <property type="entry name" value="WD40_repeat_dom_sf"/>
</dbReference>
<evidence type="ECO:0000256" key="1">
    <source>
        <dbReference type="ARBA" id="ARBA00022737"/>
    </source>
</evidence>
<reference evidence="2" key="2">
    <citation type="submission" date="2025-08" db="UniProtKB">
        <authorList>
            <consortium name="Ensembl"/>
        </authorList>
    </citation>
    <scope>IDENTIFICATION</scope>
</reference>
<dbReference type="InterPro" id="IPR015943">
    <property type="entry name" value="WD40/YVTN_repeat-like_dom_sf"/>
</dbReference>
<dbReference type="PANTHER" id="PTHR44324:SF2">
    <property type="entry name" value="WD REPEAT-CONTAINING PROTEIN 64"/>
    <property type="match status" value="1"/>
</dbReference>
<dbReference type="PANTHER" id="PTHR44324">
    <property type="entry name" value="WD40 REPEAT DOMAIN 95"/>
    <property type="match status" value="1"/>
</dbReference>